<keyword evidence="2" id="KW-0479">Metal-binding</keyword>
<dbReference type="Gene3D" id="3.40.190.80">
    <property type="match status" value="1"/>
</dbReference>
<dbReference type="GO" id="GO:0046872">
    <property type="term" value="F:metal ion binding"/>
    <property type="evidence" value="ECO:0007669"/>
    <property type="project" value="UniProtKB-KW"/>
</dbReference>
<dbReference type="Pfam" id="PF00459">
    <property type="entry name" value="Inositol_P"/>
    <property type="match status" value="1"/>
</dbReference>
<feature type="binding site" evidence="2">
    <location>
        <position position="97"/>
    </location>
    <ligand>
        <name>Mg(2+)</name>
        <dbReference type="ChEBI" id="CHEBI:18420"/>
        <label>1</label>
        <note>catalytic</note>
    </ligand>
</feature>
<dbReference type="AlphaFoldDB" id="A0A859CUD1"/>
<dbReference type="GO" id="GO:0007165">
    <property type="term" value="P:signal transduction"/>
    <property type="evidence" value="ECO:0007669"/>
    <property type="project" value="TreeGrafter"/>
</dbReference>
<feature type="binding site" evidence="2">
    <location>
        <position position="94"/>
    </location>
    <ligand>
        <name>Mg(2+)</name>
        <dbReference type="ChEBI" id="CHEBI:18420"/>
        <label>1</label>
        <note>catalytic</note>
    </ligand>
</feature>
<feature type="binding site" evidence="2">
    <location>
        <position position="96"/>
    </location>
    <ligand>
        <name>Mg(2+)</name>
        <dbReference type="ChEBI" id="CHEBI:18420"/>
        <label>1</label>
        <note>catalytic</note>
    </ligand>
</feature>
<evidence type="ECO:0000313" key="3">
    <source>
        <dbReference type="EMBL" id="QKK79887.1"/>
    </source>
</evidence>
<reference evidence="3 4" key="1">
    <citation type="submission" date="2020-06" db="EMBL/GenBank/DDBJ databases">
        <authorList>
            <person name="Voronona O.L."/>
            <person name="Aksenova E.I."/>
            <person name="Kunda M.S."/>
            <person name="Semenov A.N."/>
            <person name="Ryzhova N."/>
        </authorList>
    </citation>
    <scope>NUCLEOTIDE SEQUENCE [LARGE SCALE GENOMIC DNA]</scope>
    <source>
        <strain evidence="3 4">MPKMM3633</strain>
    </source>
</reference>
<accession>A0A859CUD1</accession>
<dbReference type="GO" id="GO:0006020">
    <property type="term" value="P:inositol metabolic process"/>
    <property type="evidence" value="ECO:0007669"/>
    <property type="project" value="TreeGrafter"/>
</dbReference>
<dbReference type="EMBL" id="CP054301">
    <property type="protein sequence ID" value="QKK79887.1"/>
    <property type="molecule type" value="Genomic_DNA"/>
</dbReference>
<dbReference type="GO" id="GO:0008934">
    <property type="term" value="F:inositol monophosphate 1-phosphatase activity"/>
    <property type="evidence" value="ECO:0007669"/>
    <property type="project" value="TreeGrafter"/>
</dbReference>
<feature type="binding site" evidence="2">
    <location>
        <position position="224"/>
    </location>
    <ligand>
        <name>Mg(2+)</name>
        <dbReference type="ChEBI" id="CHEBI:18420"/>
        <label>1</label>
        <note>catalytic</note>
    </ligand>
</feature>
<dbReference type="InterPro" id="IPR000760">
    <property type="entry name" value="Inositol_monophosphatase-like"/>
</dbReference>
<sequence length="281" mass="31437">MLTHKQKSEMVDIVRNVAKTEILPRFRRLSDGDVSTKTSFDDLVTEADVASEKALAQRFQALLPQAIIIGEEAVSEDESLLDQIDTNELVVIIDPIDGTWNFAHGLSTFGVLIAAIFQGETVYGLLYDPLNDDWIETGLGEGTWYVRPDQSPQRLLLSDQPVDDKLVGFFSPFLFADSAIRKRVAIQQVSYARSSSLRCCCHEYRTMVQNGVDFFISPKPKVWDHAAGILAYQESGGYVCMLDGSPYKPTVRKGVIIAGRTEVIQDRIIKDFQFIDLNLPV</sequence>
<name>A0A859CUD1_9GAMM</name>
<comment type="similarity">
    <text evidence="1">Belongs to the inositol monophosphatase superfamily.</text>
</comment>
<dbReference type="Proteomes" id="UP000509371">
    <property type="component" value="Chromosome"/>
</dbReference>
<dbReference type="PANTHER" id="PTHR20854:SF4">
    <property type="entry name" value="INOSITOL-1-MONOPHOSPHATASE-RELATED"/>
    <property type="match status" value="1"/>
</dbReference>
<dbReference type="PANTHER" id="PTHR20854">
    <property type="entry name" value="INOSITOL MONOPHOSPHATASE"/>
    <property type="match status" value="1"/>
</dbReference>
<feature type="binding site" evidence="2">
    <location>
        <position position="71"/>
    </location>
    <ligand>
        <name>Mg(2+)</name>
        <dbReference type="ChEBI" id="CHEBI:18420"/>
        <label>1</label>
        <note>catalytic</note>
    </ligand>
</feature>
<dbReference type="KEGG" id="mpri:MP3633_1152"/>
<organism evidence="3 4">
    <name type="scientific">Marinomonas primoryensis</name>
    <dbReference type="NCBI Taxonomy" id="178399"/>
    <lineage>
        <taxon>Bacteria</taxon>
        <taxon>Pseudomonadati</taxon>
        <taxon>Pseudomonadota</taxon>
        <taxon>Gammaproteobacteria</taxon>
        <taxon>Oceanospirillales</taxon>
        <taxon>Oceanospirillaceae</taxon>
        <taxon>Marinomonas</taxon>
    </lineage>
</organism>
<dbReference type="PRINTS" id="PR00377">
    <property type="entry name" value="IMPHPHTASES"/>
</dbReference>
<comment type="cofactor">
    <cofactor evidence="2">
        <name>Mg(2+)</name>
        <dbReference type="ChEBI" id="CHEBI:18420"/>
    </cofactor>
</comment>
<dbReference type="Gene3D" id="3.30.540.10">
    <property type="entry name" value="Fructose-1,6-Bisphosphatase, subunit A, domain 1"/>
    <property type="match status" value="1"/>
</dbReference>
<dbReference type="RefSeq" id="WP_176334797.1">
    <property type="nucleotide sequence ID" value="NZ_BAAAEF010000013.1"/>
</dbReference>
<evidence type="ECO:0000313" key="4">
    <source>
        <dbReference type="Proteomes" id="UP000509371"/>
    </source>
</evidence>
<keyword evidence="2" id="KW-0460">Magnesium</keyword>
<proteinExistence type="inferred from homology"/>
<evidence type="ECO:0000256" key="1">
    <source>
        <dbReference type="ARBA" id="ARBA00009759"/>
    </source>
</evidence>
<protein>
    <submittedName>
        <fullName evidence="3">Inositol monophosphatase</fullName>
    </submittedName>
</protein>
<gene>
    <name evidence="3" type="ORF">MP3633_1152</name>
</gene>
<evidence type="ECO:0000256" key="2">
    <source>
        <dbReference type="PIRSR" id="PIRSR600760-2"/>
    </source>
</evidence>
<dbReference type="SUPFAM" id="SSF56655">
    <property type="entry name" value="Carbohydrate phosphatase"/>
    <property type="match status" value="1"/>
</dbReference>